<feature type="transmembrane region" description="Helical" evidence="2">
    <location>
        <begin position="17"/>
        <end position="36"/>
    </location>
</feature>
<keyword evidence="4" id="KW-1185">Reference proteome</keyword>
<evidence type="ECO:0000256" key="2">
    <source>
        <dbReference type="SAM" id="Phobius"/>
    </source>
</evidence>
<reference evidence="3 4" key="1">
    <citation type="submission" date="2023-11" db="EMBL/GenBank/DDBJ databases">
        <title>Peredibacter starrii A3.12.</title>
        <authorList>
            <person name="Mitchell R.J."/>
        </authorList>
    </citation>
    <scope>NUCLEOTIDE SEQUENCE [LARGE SCALE GENOMIC DNA]</scope>
    <source>
        <strain evidence="3 4">A3.12</strain>
    </source>
</reference>
<keyword evidence="2" id="KW-0812">Transmembrane</keyword>
<dbReference type="AlphaFoldDB" id="A0AAX4HQA0"/>
<keyword evidence="2" id="KW-0472">Membrane</keyword>
<keyword evidence="2" id="KW-1133">Transmembrane helix</keyword>
<name>A0AAX4HQA0_9BACT</name>
<proteinExistence type="predicted"/>
<dbReference type="Proteomes" id="UP001324634">
    <property type="component" value="Chromosome"/>
</dbReference>
<gene>
    <name evidence="3" type="ORF">SOO65_01365</name>
</gene>
<keyword evidence="1" id="KW-0175">Coiled coil</keyword>
<dbReference type="EMBL" id="CP139487">
    <property type="protein sequence ID" value="WPU65390.1"/>
    <property type="molecule type" value="Genomic_DNA"/>
</dbReference>
<organism evidence="3 4">
    <name type="scientific">Peredibacter starrii</name>
    <dbReference type="NCBI Taxonomy" id="28202"/>
    <lineage>
        <taxon>Bacteria</taxon>
        <taxon>Pseudomonadati</taxon>
        <taxon>Bdellovibrionota</taxon>
        <taxon>Bacteriovoracia</taxon>
        <taxon>Bacteriovoracales</taxon>
        <taxon>Bacteriovoracaceae</taxon>
        <taxon>Peredibacter</taxon>
    </lineage>
</organism>
<feature type="coiled-coil region" evidence="1">
    <location>
        <begin position="87"/>
        <end position="114"/>
    </location>
</feature>
<evidence type="ECO:0000256" key="1">
    <source>
        <dbReference type="SAM" id="Coils"/>
    </source>
</evidence>
<evidence type="ECO:0000313" key="3">
    <source>
        <dbReference type="EMBL" id="WPU65390.1"/>
    </source>
</evidence>
<evidence type="ECO:0000313" key="4">
    <source>
        <dbReference type="Proteomes" id="UP001324634"/>
    </source>
</evidence>
<dbReference type="KEGG" id="psti:SOO65_01365"/>
<sequence>METFTAIFTQLGVDSSLVPQFVIITIVFVIAHFLFLGKLQEVLTTREEKTVKLDNVADETIEKVQKMQSDYQAKINEANSSSLKTSIEKKQSITQKYTDQYKQTEKEVNAYVDQSRNDFSKEIASNKGQYLAEAEALSQSLVNKILQ</sequence>
<dbReference type="RefSeq" id="WP_321395764.1">
    <property type="nucleotide sequence ID" value="NZ_CP139487.1"/>
</dbReference>
<accession>A0AAX4HQA0</accession>
<protein>
    <submittedName>
        <fullName evidence="3">Uncharacterized protein</fullName>
    </submittedName>
</protein>